<dbReference type="Gene3D" id="1.20.920.20">
    <property type="match status" value="1"/>
</dbReference>
<sequence length="597" mass="65625">MSTTVDRGVAAAYASAPGKPGLVFELSQGMVDRGADISFLSYYPHEREVLFAPLCGLEVRGSRVTGTTAVLDVALSINLASLTIEQMVSKRRKMVTEMCNNMLLDLTLETRGKRWAELKSVLNGSDMSESALQLMRRQIHALGIHPAEFYNFDAQLLSAIRVAVDTRRSLSAWPETILSKSGFETQSETALVSFQAQLSGRAHFFERAPISLEDESKAARSWLLLEKVALEQAHESHAVEIAACRMSMEVRALLSRAEAAHAAIVAAWDAGDEYEAYLSRQQAPWKTHAEASDRLGPLGKYMEDVDKVLVQVQEGSAAVPDGARQLILARDVQLALCRSWLSTTKAELDKEVENALPWLGEAATALKHLRLSDFTALKQHLSEGEADVHVLAVCKVLVILLNQLERTPTLGDVMEAFSNPKNVLDRLLTFDKDGLAFKFVPRELARGLLRAQPALKAETVNETLQPISAAAAAFYLWASAMLMYFDMANVTSRKRDSFKRANDVLEACEKGLAALNQRHQGGADEKHRLPVAWALRERILALQQIGPQLADLVQERATIGAAAPPTDSIRSKVAALQKTKGLSEPEKRFIHTVIGVD</sequence>
<organism evidence="1">
    <name type="scientific">Haptolina brevifila</name>
    <dbReference type="NCBI Taxonomy" id="156173"/>
    <lineage>
        <taxon>Eukaryota</taxon>
        <taxon>Haptista</taxon>
        <taxon>Haptophyta</taxon>
        <taxon>Prymnesiophyceae</taxon>
        <taxon>Prymnesiales</taxon>
        <taxon>Prymnesiaceae</taxon>
        <taxon>Haptolina</taxon>
    </lineage>
</organism>
<evidence type="ECO:0000313" key="1">
    <source>
        <dbReference type="EMBL" id="CAD9407502.1"/>
    </source>
</evidence>
<name>A0A7S2FQQ3_9EUKA</name>
<dbReference type="InterPro" id="IPR026983">
    <property type="entry name" value="DHC"/>
</dbReference>
<dbReference type="AlphaFoldDB" id="A0A7S2FQQ3"/>
<proteinExistence type="predicted"/>
<dbReference type="GO" id="GO:0045505">
    <property type="term" value="F:dynein intermediate chain binding"/>
    <property type="evidence" value="ECO:0007669"/>
    <property type="project" value="InterPro"/>
</dbReference>
<dbReference type="PANTHER" id="PTHR22878">
    <property type="entry name" value="DYNEIN HEAVY CHAIN 6, AXONEMAL-LIKE-RELATED"/>
    <property type="match status" value="1"/>
</dbReference>
<dbReference type="Gene3D" id="3.90.176.10">
    <property type="entry name" value="Toxin ADP-ribosyltransferase, Chain A, domain 1"/>
    <property type="match status" value="1"/>
</dbReference>
<protein>
    <submittedName>
        <fullName evidence="1">Uncharacterized protein</fullName>
    </submittedName>
</protein>
<dbReference type="EMBL" id="HBGU01007789">
    <property type="protein sequence ID" value="CAD9407502.1"/>
    <property type="molecule type" value="Transcribed_RNA"/>
</dbReference>
<dbReference type="GO" id="GO:0007018">
    <property type="term" value="P:microtubule-based movement"/>
    <property type="evidence" value="ECO:0007669"/>
    <property type="project" value="InterPro"/>
</dbReference>
<gene>
    <name evidence="1" type="ORF">CBRE1094_LOCUS4296</name>
</gene>
<dbReference type="GO" id="GO:0030286">
    <property type="term" value="C:dynein complex"/>
    <property type="evidence" value="ECO:0007669"/>
    <property type="project" value="InterPro"/>
</dbReference>
<dbReference type="GO" id="GO:0051959">
    <property type="term" value="F:dynein light intermediate chain binding"/>
    <property type="evidence" value="ECO:0007669"/>
    <property type="project" value="InterPro"/>
</dbReference>
<reference evidence="1" key="1">
    <citation type="submission" date="2021-01" db="EMBL/GenBank/DDBJ databases">
        <authorList>
            <person name="Corre E."/>
            <person name="Pelletier E."/>
            <person name="Niang G."/>
            <person name="Scheremetjew M."/>
            <person name="Finn R."/>
            <person name="Kale V."/>
            <person name="Holt S."/>
            <person name="Cochrane G."/>
            <person name="Meng A."/>
            <person name="Brown T."/>
            <person name="Cohen L."/>
        </authorList>
    </citation>
    <scope>NUCLEOTIDE SEQUENCE</scope>
    <source>
        <strain evidence="1">UTEX LB 985</strain>
    </source>
</reference>
<accession>A0A7S2FQQ3</accession>